<dbReference type="OrthoDB" id="9814412at2"/>
<sequence length="415" mass="48097">MKKILFTCISIALLVGCTATNPNNKTNNLAENRVTLQRLISKSRFLDNGSSVRAYISINTDRSITVNELLKEYAISYNLYSDYSVKQQTLSSGTVTLNLENVSEDDDLFTVWFDIPKPKDNITGLLLTEIKDLKTNNKTVNDCFLRFQSGKASDYFMFFDKTGNKPLPKNFVSIEDTVVLRSLDNREQTFKAYRYKYEFDAALSPMSTTPKVPTKSLFVDSAFTIKSNTPIVLAQDALYYFSRDTTEAYGIGMVVTDKRFPKLTKPEKLVRPLIYMSTNAETADLYSSKEPKRTLDNYWLNIMQGNQSTAKRTIKAFYQRVEQANRLFTTYKEGWKTDKGMVFIIMGDPVRISRTKDREIWTYNRATQYSELNFTFTKRSNQFVDDHYELQRYAEYQSIWFPTVEQWRNGDVVIK</sequence>
<comment type="caution">
    <text evidence="3">The sequence shown here is derived from an EMBL/GenBank/DDBJ whole genome shotgun (WGS) entry which is preliminary data.</text>
</comment>
<protein>
    <submittedName>
        <fullName evidence="3">GWxTD domain-containing protein</fullName>
    </submittedName>
</protein>
<organism evidence="3 4">
    <name type="scientific">Arcicella aurantiaca</name>
    <dbReference type="NCBI Taxonomy" id="591202"/>
    <lineage>
        <taxon>Bacteria</taxon>
        <taxon>Pseudomonadati</taxon>
        <taxon>Bacteroidota</taxon>
        <taxon>Cytophagia</taxon>
        <taxon>Cytophagales</taxon>
        <taxon>Flectobacillaceae</taxon>
        <taxon>Arcicella</taxon>
    </lineage>
</organism>
<evidence type="ECO:0000259" key="2">
    <source>
        <dbReference type="Pfam" id="PF20094"/>
    </source>
</evidence>
<keyword evidence="4" id="KW-1185">Reference proteome</keyword>
<dbReference type="AlphaFoldDB" id="A0A316DXZ9"/>
<proteinExistence type="predicted"/>
<keyword evidence="1" id="KW-0732">Signal</keyword>
<dbReference type="Pfam" id="PF20094">
    <property type="entry name" value="GWxTD_dom"/>
    <property type="match status" value="1"/>
</dbReference>
<dbReference type="NCBIfam" id="TIGR04514">
    <property type="entry name" value="GWxTD_dom"/>
    <property type="match status" value="1"/>
</dbReference>
<dbReference type="RefSeq" id="WP_109744016.1">
    <property type="nucleotide sequence ID" value="NZ_QGGO01000019.1"/>
</dbReference>
<reference evidence="3 4" key="1">
    <citation type="submission" date="2018-05" db="EMBL/GenBank/DDBJ databases">
        <title>Genomic Encyclopedia of Archaeal and Bacterial Type Strains, Phase II (KMG-II): from individual species to whole genera.</title>
        <authorList>
            <person name="Goeker M."/>
        </authorList>
    </citation>
    <scope>NUCLEOTIDE SEQUENCE [LARGE SCALE GENOMIC DNA]</scope>
    <source>
        <strain evidence="3 4">DSM 22214</strain>
    </source>
</reference>
<gene>
    <name evidence="3" type="ORF">LV89_03318</name>
</gene>
<evidence type="ECO:0000313" key="3">
    <source>
        <dbReference type="EMBL" id="PWK22606.1"/>
    </source>
</evidence>
<dbReference type="InterPro" id="IPR030959">
    <property type="entry name" value="GWxTD_dom"/>
</dbReference>
<evidence type="ECO:0000256" key="1">
    <source>
        <dbReference type="SAM" id="SignalP"/>
    </source>
</evidence>
<feature type="domain" description="GWxTD" evidence="2">
    <location>
        <begin position="238"/>
        <end position="409"/>
    </location>
</feature>
<name>A0A316DXZ9_9BACT</name>
<feature type="signal peptide" evidence="1">
    <location>
        <begin position="1"/>
        <end position="19"/>
    </location>
</feature>
<dbReference type="PROSITE" id="PS51257">
    <property type="entry name" value="PROKAR_LIPOPROTEIN"/>
    <property type="match status" value="1"/>
</dbReference>
<feature type="chain" id="PRO_5016343598" evidence="1">
    <location>
        <begin position="20"/>
        <end position="415"/>
    </location>
</feature>
<accession>A0A316DXZ9</accession>
<evidence type="ECO:0000313" key="4">
    <source>
        <dbReference type="Proteomes" id="UP000245489"/>
    </source>
</evidence>
<dbReference type="EMBL" id="QGGO01000019">
    <property type="protein sequence ID" value="PWK22606.1"/>
    <property type="molecule type" value="Genomic_DNA"/>
</dbReference>
<dbReference type="Proteomes" id="UP000245489">
    <property type="component" value="Unassembled WGS sequence"/>
</dbReference>